<protein>
    <submittedName>
        <fullName evidence="1">Uncharacterized protein</fullName>
    </submittedName>
</protein>
<dbReference type="AlphaFoldDB" id="A0A8X7CKM0"/>
<evidence type="ECO:0000313" key="1">
    <source>
        <dbReference type="EMBL" id="GFY71046.1"/>
    </source>
</evidence>
<keyword evidence="2" id="KW-1185">Reference proteome</keyword>
<gene>
    <name evidence="1" type="ORF">TNIN_269571</name>
</gene>
<accession>A0A8X7CKM0</accession>
<sequence>MVTKERPYHNCGLQKTEGECVKPQPSIVNSGDRLNSSEVEMKLEFHRGAIVNMYRDYKSPDKYSNLRHQCYCIRSLDGHDHR</sequence>
<organism evidence="1 2">
    <name type="scientific">Trichonephila inaurata madagascariensis</name>
    <dbReference type="NCBI Taxonomy" id="2747483"/>
    <lineage>
        <taxon>Eukaryota</taxon>
        <taxon>Metazoa</taxon>
        <taxon>Ecdysozoa</taxon>
        <taxon>Arthropoda</taxon>
        <taxon>Chelicerata</taxon>
        <taxon>Arachnida</taxon>
        <taxon>Araneae</taxon>
        <taxon>Araneomorphae</taxon>
        <taxon>Entelegynae</taxon>
        <taxon>Araneoidea</taxon>
        <taxon>Nephilidae</taxon>
        <taxon>Trichonephila</taxon>
        <taxon>Trichonephila inaurata</taxon>
    </lineage>
</organism>
<dbReference type="Proteomes" id="UP000886998">
    <property type="component" value="Unassembled WGS sequence"/>
</dbReference>
<reference evidence="1" key="1">
    <citation type="submission" date="2020-08" db="EMBL/GenBank/DDBJ databases">
        <title>Multicomponent nature underlies the extraordinary mechanical properties of spider dragline silk.</title>
        <authorList>
            <person name="Kono N."/>
            <person name="Nakamura H."/>
            <person name="Mori M."/>
            <person name="Yoshida Y."/>
            <person name="Ohtoshi R."/>
            <person name="Malay A.D."/>
            <person name="Moran D.A.P."/>
            <person name="Tomita M."/>
            <person name="Numata K."/>
            <person name="Arakawa K."/>
        </authorList>
    </citation>
    <scope>NUCLEOTIDE SEQUENCE</scope>
</reference>
<dbReference type="EMBL" id="BMAV01018584">
    <property type="protein sequence ID" value="GFY71046.1"/>
    <property type="molecule type" value="Genomic_DNA"/>
</dbReference>
<name>A0A8X7CKM0_9ARAC</name>
<proteinExistence type="predicted"/>
<comment type="caution">
    <text evidence="1">The sequence shown here is derived from an EMBL/GenBank/DDBJ whole genome shotgun (WGS) entry which is preliminary data.</text>
</comment>
<evidence type="ECO:0000313" key="2">
    <source>
        <dbReference type="Proteomes" id="UP000886998"/>
    </source>
</evidence>